<dbReference type="SUPFAM" id="SSF48403">
    <property type="entry name" value="Ankyrin repeat"/>
    <property type="match status" value="1"/>
</dbReference>
<dbReference type="GO" id="GO:0005886">
    <property type="term" value="C:plasma membrane"/>
    <property type="evidence" value="ECO:0007669"/>
    <property type="project" value="UniProtKB-SubCell"/>
</dbReference>
<dbReference type="PANTHER" id="PTHR47794:SF1">
    <property type="entry name" value="VACUOLAR PROTEIN SORTING-ASSOCIATED PROTEIN 27"/>
    <property type="match status" value="1"/>
</dbReference>
<gene>
    <name evidence="2" type="ordered locus">MTR_5g081760</name>
</gene>
<comment type="subcellular location">
    <subcellularLocation>
        <location evidence="1">Cell membrane</location>
        <topology evidence="1">Peripheral membrane protein</topology>
    </subcellularLocation>
</comment>
<dbReference type="Proteomes" id="UP000002051">
    <property type="component" value="Chromosome 5"/>
</dbReference>
<dbReference type="GO" id="GO:0043130">
    <property type="term" value="F:ubiquitin binding"/>
    <property type="evidence" value="ECO:0000318"/>
    <property type="project" value="GO_Central"/>
</dbReference>
<dbReference type="EMBL" id="CM001221">
    <property type="protein sequence ID" value="AES99517.2"/>
    <property type="molecule type" value="Genomic_DNA"/>
</dbReference>
<dbReference type="EnsemblPlants" id="AES99517">
    <property type="protein sequence ID" value="AES99517"/>
    <property type="gene ID" value="MTR_5g081760"/>
</dbReference>
<evidence type="ECO:0000313" key="4">
    <source>
        <dbReference type="Proteomes" id="UP000002051"/>
    </source>
</evidence>
<dbReference type="GO" id="GO:0043328">
    <property type="term" value="P:protein transport to vacuole involved in ubiquitin-dependent protein catabolic process via the multivesicular body sorting pathway"/>
    <property type="evidence" value="ECO:0000318"/>
    <property type="project" value="GO_Central"/>
</dbReference>
<proteinExistence type="predicted"/>
<name>G7KBW1_MEDTR</name>
<evidence type="ECO:0000256" key="1">
    <source>
        <dbReference type="ARBA" id="ARBA00004202"/>
    </source>
</evidence>
<dbReference type="GO" id="GO:0032266">
    <property type="term" value="F:phosphatidylinositol-3-phosphate binding"/>
    <property type="evidence" value="ECO:0000318"/>
    <property type="project" value="GO_Central"/>
</dbReference>
<dbReference type="GO" id="GO:0033565">
    <property type="term" value="C:ESCRT-0 complex"/>
    <property type="evidence" value="ECO:0000318"/>
    <property type="project" value="GO_Central"/>
</dbReference>
<dbReference type="Gene3D" id="1.25.40.20">
    <property type="entry name" value="Ankyrin repeat-containing domain"/>
    <property type="match status" value="1"/>
</dbReference>
<dbReference type="AlphaFoldDB" id="G7KBW1"/>
<dbReference type="HOGENOM" id="CLU_1996021_0_0_1"/>
<dbReference type="STRING" id="3880.G7KBW1"/>
<dbReference type="PANTHER" id="PTHR47794">
    <property type="entry name" value="VACUOLAR PROTEIN SORTING-ASSOCIATED PROTEIN 27"/>
    <property type="match status" value="1"/>
</dbReference>
<dbReference type="InterPro" id="IPR036770">
    <property type="entry name" value="Ankyrin_rpt-contain_sf"/>
</dbReference>
<sequence length="125" mass="13787">MSLAFATAAAAGAAVAADQTASRLFVSRVCLITPQRPRKNCHFSRFIQRFTDIWLNNGDIAAVKKLLNEAAVFNQTDIVFILMDSGENLEYKNGQGETPLDCAPATLQYKMKMKMQESGAVDQRI</sequence>
<dbReference type="PaxDb" id="3880-AES99517"/>
<organism evidence="2 4">
    <name type="scientific">Medicago truncatula</name>
    <name type="common">Barrel medic</name>
    <name type="synonym">Medicago tribuloides</name>
    <dbReference type="NCBI Taxonomy" id="3880"/>
    <lineage>
        <taxon>Eukaryota</taxon>
        <taxon>Viridiplantae</taxon>
        <taxon>Streptophyta</taxon>
        <taxon>Embryophyta</taxon>
        <taxon>Tracheophyta</taxon>
        <taxon>Spermatophyta</taxon>
        <taxon>Magnoliopsida</taxon>
        <taxon>eudicotyledons</taxon>
        <taxon>Gunneridae</taxon>
        <taxon>Pentapetalae</taxon>
        <taxon>rosids</taxon>
        <taxon>fabids</taxon>
        <taxon>Fabales</taxon>
        <taxon>Fabaceae</taxon>
        <taxon>Papilionoideae</taxon>
        <taxon>50 kb inversion clade</taxon>
        <taxon>NPAAA clade</taxon>
        <taxon>Hologalegina</taxon>
        <taxon>IRL clade</taxon>
        <taxon>Trifolieae</taxon>
        <taxon>Medicago</taxon>
    </lineage>
</organism>
<evidence type="ECO:0000313" key="2">
    <source>
        <dbReference type="EMBL" id="AES99517.2"/>
    </source>
</evidence>
<protein>
    <submittedName>
        <fullName evidence="2 3">Uncharacterized protein</fullName>
    </submittedName>
</protein>
<accession>A0A0C3XR80</accession>
<reference evidence="3" key="3">
    <citation type="submission" date="2015-04" db="UniProtKB">
        <authorList>
            <consortium name="EnsemblPlants"/>
        </authorList>
    </citation>
    <scope>IDENTIFICATION</scope>
    <source>
        <strain evidence="3">cv. Jemalong A17</strain>
    </source>
</reference>
<accession>G7KBW1</accession>
<keyword evidence="4" id="KW-1185">Reference proteome</keyword>
<reference evidence="2 4" key="1">
    <citation type="journal article" date="2011" name="Nature">
        <title>The Medicago genome provides insight into the evolution of rhizobial symbioses.</title>
        <authorList>
            <person name="Young N.D."/>
            <person name="Debelle F."/>
            <person name="Oldroyd G.E."/>
            <person name="Geurts R."/>
            <person name="Cannon S.B."/>
            <person name="Udvardi M.K."/>
            <person name="Benedito V.A."/>
            <person name="Mayer K.F."/>
            <person name="Gouzy J."/>
            <person name="Schoof H."/>
            <person name="Van de Peer Y."/>
            <person name="Proost S."/>
            <person name="Cook D.R."/>
            <person name="Meyers B.C."/>
            <person name="Spannagl M."/>
            <person name="Cheung F."/>
            <person name="De Mita S."/>
            <person name="Krishnakumar V."/>
            <person name="Gundlach H."/>
            <person name="Zhou S."/>
            <person name="Mudge J."/>
            <person name="Bharti A.K."/>
            <person name="Murray J.D."/>
            <person name="Naoumkina M.A."/>
            <person name="Rosen B."/>
            <person name="Silverstein K.A."/>
            <person name="Tang H."/>
            <person name="Rombauts S."/>
            <person name="Zhao P.X."/>
            <person name="Zhou P."/>
            <person name="Barbe V."/>
            <person name="Bardou P."/>
            <person name="Bechner M."/>
            <person name="Bellec A."/>
            <person name="Berger A."/>
            <person name="Berges H."/>
            <person name="Bidwell S."/>
            <person name="Bisseling T."/>
            <person name="Choisne N."/>
            <person name="Couloux A."/>
            <person name="Denny R."/>
            <person name="Deshpande S."/>
            <person name="Dai X."/>
            <person name="Doyle J.J."/>
            <person name="Dudez A.M."/>
            <person name="Farmer A.D."/>
            <person name="Fouteau S."/>
            <person name="Franken C."/>
            <person name="Gibelin C."/>
            <person name="Gish J."/>
            <person name="Goldstein S."/>
            <person name="Gonzalez A.J."/>
            <person name="Green P.J."/>
            <person name="Hallab A."/>
            <person name="Hartog M."/>
            <person name="Hua A."/>
            <person name="Humphray S.J."/>
            <person name="Jeong D.H."/>
            <person name="Jing Y."/>
            <person name="Jocker A."/>
            <person name="Kenton S.M."/>
            <person name="Kim D.J."/>
            <person name="Klee K."/>
            <person name="Lai H."/>
            <person name="Lang C."/>
            <person name="Lin S."/>
            <person name="Macmil S.L."/>
            <person name="Magdelenat G."/>
            <person name="Matthews L."/>
            <person name="McCorrison J."/>
            <person name="Monaghan E.L."/>
            <person name="Mun J.H."/>
            <person name="Najar F.Z."/>
            <person name="Nicholson C."/>
            <person name="Noirot C."/>
            <person name="O'Bleness M."/>
            <person name="Paule C.R."/>
            <person name="Poulain J."/>
            <person name="Prion F."/>
            <person name="Qin B."/>
            <person name="Qu C."/>
            <person name="Retzel E.F."/>
            <person name="Riddle C."/>
            <person name="Sallet E."/>
            <person name="Samain S."/>
            <person name="Samson N."/>
            <person name="Sanders I."/>
            <person name="Saurat O."/>
            <person name="Scarpelli C."/>
            <person name="Schiex T."/>
            <person name="Segurens B."/>
            <person name="Severin A.J."/>
            <person name="Sherrier D.J."/>
            <person name="Shi R."/>
            <person name="Sims S."/>
            <person name="Singer S.R."/>
            <person name="Sinharoy S."/>
            <person name="Sterck L."/>
            <person name="Viollet A."/>
            <person name="Wang B.B."/>
            <person name="Wang K."/>
            <person name="Wang M."/>
            <person name="Wang X."/>
            <person name="Warfsmann J."/>
            <person name="Weissenbach J."/>
            <person name="White D.D."/>
            <person name="White J.D."/>
            <person name="Wiley G.B."/>
            <person name="Wincker P."/>
            <person name="Xing Y."/>
            <person name="Yang L."/>
            <person name="Yao Z."/>
            <person name="Ying F."/>
            <person name="Zhai J."/>
            <person name="Zhou L."/>
            <person name="Zuber A."/>
            <person name="Denarie J."/>
            <person name="Dixon R.A."/>
            <person name="May G.D."/>
            <person name="Schwartz D.C."/>
            <person name="Rogers J."/>
            <person name="Quetier F."/>
            <person name="Town C.D."/>
            <person name="Roe B.A."/>
        </authorList>
    </citation>
    <scope>NUCLEOTIDE SEQUENCE [LARGE SCALE GENOMIC DNA]</scope>
    <source>
        <strain evidence="2">A17</strain>
        <strain evidence="3 4">cv. Jemalong A17</strain>
    </source>
</reference>
<dbReference type="GO" id="GO:0006623">
    <property type="term" value="P:protein targeting to vacuole"/>
    <property type="evidence" value="ECO:0000318"/>
    <property type="project" value="GO_Central"/>
</dbReference>
<reference evidence="2 4" key="2">
    <citation type="journal article" date="2014" name="BMC Genomics">
        <title>An improved genome release (version Mt4.0) for the model legume Medicago truncatula.</title>
        <authorList>
            <person name="Tang H."/>
            <person name="Krishnakumar V."/>
            <person name="Bidwell S."/>
            <person name="Rosen B."/>
            <person name="Chan A."/>
            <person name="Zhou S."/>
            <person name="Gentzbittel L."/>
            <person name="Childs K.L."/>
            <person name="Yandell M."/>
            <person name="Gundlach H."/>
            <person name="Mayer K.F."/>
            <person name="Schwartz D.C."/>
            <person name="Town C.D."/>
        </authorList>
    </citation>
    <scope>GENOME REANNOTATION</scope>
    <source>
        <strain evidence="3 4">cv. Jemalong A17</strain>
    </source>
</reference>
<evidence type="ECO:0000313" key="3">
    <source>
        <dbReference type="EnsemblPlants" id="AES99517"/>
    </source>
</evidence>